<dbReference type="Gene3D" id="2.40.50.40">
    <property type="match status" value="1"/>
</dbReference>
<dbReference type="InterPro" id="IPR027417">
    <property type="entry name" value="P-loop_NTPase"/>
</dbReference>
<protein>
    <recommendedName>
        <fullName evidence="4">Chromo domain-containing protein</fullName>
    </recommendedName>
</protein>
<dbReference type="GO" id="GO:0009536">
    <property type="term" value="C:plastid"/>
    <property type="evidence" value="ECO:0007669"/>
    <property type="project" value="UniProtKB-SubCell"/>
</dbReference>
<dbReference type="Gene3D" id="3.40.50.300">
    <property type="entry name" value="P-loop containing nucleotide triphosphate hydrolases"/>
    <property type="match status" value="1"/>
</dbReference>
<name>A0A328DM98_9ASTE</name>
<accession>A0A328DM98</accession>
<comment type="subcellular location">
    <subcellularLocation>
        <location evidence="1">Plastid</location>
    </subcellularLocation>
</comment>
<dbReference type="AlphaFoldDB" id="A0A328DM98"/>
<evidence type="ECO:0000313" key="2">
    <source>
        <dbReference type="EMBL" id="RAL45768.1"/>
    </source>
</evidence>
<comment type="caution">
    <text evidence="2">The sequence shown here is derived from an EMBL/GenBank/DDBJ whole genome shotgun (WGS) entry which is preliminary data.</text>
</comment>
<organism evidence="2 3">
    <name type="scientific">Cuscuta australis</name>
    <dbReference type="NCBI Taxonomy" id="267555"/>
    <lineage>
        <taxon>Eukaryota</taxon>
        <taxon>Viridiplantae</taxon>
        <taxon>Streptophyta</taxon>
        <taxon>Embryophyta</taxon>
        <taxon>Tracheophyta</taxon>
        <taxon>Spermatophyta</taxon>
        <taxon>Magnoliopsida</taxon>
        <taxon>eudicotyledons</taxon>
        <taxon>Gunneridae</taxon>
        <taxon>Pentapetalae</taxon>
        <taxon>asterids</taxon>
        <taxon>lamiids</taxon>
        <taxon>Solanales</taxon>
        <taxon>Convolvulaceae</taxon>
        <taxon>Cuscuteae</taxon>
        <taxon>Cuscuta</taxon>
        <taxon>Cuscuta subgen. Grammica</taxon>
        <taxon>Cuscuta sect. Cleistogrammica</taxon>
    </lineage>
</organism>
<evidence type="ECO:0000256" key="1">
    <source>
        <dbReference type="ARBA" id="ARBA00004474"/>
    </source>
</evidence>
<reference evidence="2 3" key="1">
    <citation type="submission" date="2018-06" db="EMBL/GenBank/DDBJ databases">
        <title>The Genome of Cuscuta australis (Dodder) Provides Insight into the Evolution of Plant Parasitism.</title>
        <authorList>
            <person name="Liu H."/>
        </authorList>
    </citation>
    <scope>NUCLEOTIDE SEQUENCE [LARGE SCALE GENOMIC DNA]</scope>
    <source>
        <strain evidence="3">cv. Yunnan</strain>
        <tissue evidence="2">Vines</tissue>
    </source>
</reference>
<keyword evidence="3" id="KW-1185">Reference proteome</keyword>
<sequence>MGDDGKKKKKVEYLVKWSDMEEATWPFAHTSDEIVFGWVVDLVLLGDSGVGKSCIVLRLVRGQFDPTSKVTDYLHHLACLLYRIEAQVERLSILVQHRRSSPSNESMGGHELFLTEPLPPFSVHVCVSDPDVVSELLHSDTAAHTIPN</sequence>
<proteinExistence type="predicted"/>
<dbReference type="SUPFAM" id="SSF52540">
    <property type="entry name" value="P-loop containing nucleoside triphosphate hydrolases"/>
    <property type="match status" value="1"/>
</dbReference>
<dbReference type="Pfam" id="PF08477">
    <property type="entry name" value="Roc"/>
    <property type="match status" value="1"/>
</dbReference>
<evidence type="ECO:0000313" key="3">
    <source>
        <dbReference type="Proteomes" id="UP000249390"/>
    </source>
</evidence>
<gene>
    <name evidence="2" type="ORF">DM860_009632</name>
</gene>
<dbReference type="Proteomes" id="UP000249390">
    <property type="component" value="Unassembled WGS sequence"/>
</dbReference>
<evidence type="ECO:0008006" key="4">
    <source>
        <dbReference type="Google" id="ProtNLM"/>
    </source>
</evidence>
<dbReference type="EMBL" id="NQVE01000129">
    <property type="protein sequence ID" value="RAL45768.1"/>
    <property type="molecule type" value="Genomic_DNA"/>
</dbReference>